<sequence length="166" mass="18240">MLDGRYAWGSLDVGASRQGFRHYRLVVFPPGVTASERRRIRLARSWPTWGAVAFTACLSILCTALGPWTGLMASTALWLSSGILVRLRAGDVATRVRTLSVVLMDRHHDPRSAERIALMADVAERLTHADRLLQEQKISAACHELAWGLAYDLLALGQSAHPSTHG</sequence>
<dbReference type="InterPro" id="IPR046719">
    <property type="entry name" value="DUF6611"/>
</dbReference>
<keyword evidence="3" id="KW-1185">Reference proteome</keyword>
<dbReference type="KEGG" id="mmag:MMAD_44440"/>
<evidence type="ECO:0000256" key="1">
    <source>
        <dbReference type="SAM" id="Phobius"/>
    </source>
</evidence>
<accession>A0A7I7XLP0</accession>
<name>A0A7I7XLP0_9MYCO</name>
<dbReference type="Proteomes" id="UP000466517">
    <property type="component" value="Chromosome"/>
</dbReference>
<reference evidence="2 3" key="1">
    <citation type="journal article" date="2019" name="Emerg. Microbes Infect.">
        <title>Comprehensive subspecies identification of 175 nontuberculous mycobacteria species based on 7547 genomic profiles.</title>
        <authorList>
            <person name="Matsumoto Y."/>
            <person name="Kinjo T."/>
            <person name="Motooka D."/>
            <person name="Nabeya D."/>
            <person name="Jung N."/>
            <person name="Uechi K."/>
            <person name="Horii T."/>
            <person name="Iida T."/>
            <person name="Fujita J."/>
            <person name="Nakamura S."/>
        </authorList>
    </citation>
    <scope>NUCLEOTIDE SEQUENCE [LARGE SCALE GENOMIC DNA]</scope>
    <source>
        <strain evidence="2 3">JCM 13574</strain>
    </source>
</reference>
<feature type="transmembrane region" description="Helical" evidence="1">
    <location>
        <begin position="46"/>
        <end position="66"/>
    </location>
</feature>
<protein>
    <submittedName>
        <fullName evidence="2">Uncharacterized protein</fullName>
    </submittedName>
</protein>
<dbReference type="Pfam" id="PF20315">
    <property type="entry name" value="DUF6611"/>
    <property type="match status" value="1"/>
</dbReference>
<evidence type="ECO:0000313" key="2">
    <source>
        <dbReference type="EMBL" id="BBZ30149.1"/>
    </source>
</evidence>
<dbReference type="AlphaFoldDB" id="A0A7I7XLP0"/>
<gene>
    <name evidence="2" type="ORF">MMAD_44440</name>
</gene>
<proteinExistence type="predicted"/>
<evidence type="ECO:0000313" key="3">
    <source>
        <dbReference type="Proteomes" id="UP000466517"/>
    </source>
</evidence>
<keyword evidence="1" id="KW-0472">Membrane</keyword>
<organism evidence="2 3">
    <name type="scientific">Mycolicibacterium madagascariense</name>
    <dbReference type="NCBI Taxonomy" id="212765"/>
    <lineage>
        <taxon>Bacteria</taxon>
        <taxon>Bacillati</taxon>
        <taxon>Actinomycetota</taxon>
        <taxon>Actinomycetes</taxon>
        <taxon>Mycobacteriales</taxon>
        <taxon>Mycobacteriaceae</taxon>
        <taxon>Mycolicibacterium</taxon>
    </lineage>
</organism>
<keyword evidence="1" id="KW-0812">Transmembrane</keyword>
<keyword evidence="1" id="KW-1133">Transmembrane helix</keyword>
<dbReference type="EMBL" id="AP022610">
    <property type="protein sequence ID" value="BBZ30149.1"/>
    <property type="molecule type" value="Genomic_DNA"/>
</dbReference>